<evidence type="ECO:0000313" key="21">
    <source>
        <dbReference type="Proteomes" id="UP000219422"/>
    </source>
</evidence>
<dbReference type="EMBL" id="CP020925">
    <property type="protein sequence ID" value="ATP20648.1"/>
    <property type="molecule type" value="Genomic_DNA"/>
</dbReference>
<dbReference type="Proteomes" id="UP000028534">
    <property type="component" value="Unassembled WGS sequence"/>
</dbReference>
<evidence type="ECO:0000313" key="19">
    <source>
        <dbReference type="Proteomes" id="UP000037029"/>
    </source>
</evidence>
<evidence type="ECO:0000313" key="9">
    <source>
        <dbReference type="EMBL" id="ATP20648.1"/>
    </source>
</evidence>
<reference evidence="13 20" key="2">
    <citation type="submission" date="2016-02" db="EMBL/GenBank/DDBJ databases">
        <authorList>
            <person name="Wen L."/>
            <person name="He K."/>
            <person name="Yang H."/>
        </authorList>
    </citation>
    <scope>NUCLEOTIDE SEQUENCE [LARGE SCALE GENOMIC DNA]</scope>
    <source>
        <strain evidence="13 20">CD09_2</strain>
    </source>
</reference>
<evidence type="ECO:0000256" key="4">
    <source>
        <dbReference type="ARBA" id="ARBA00022989"/>
    </source>
</evidence>
<organism evidence="12 27">
    <name type="scientific">Sphingobium yanoikuyae</name>
    <name type="common">Sphingomonas yanoikuyae</name>
    <dbReference type="NCBI Taxonomy" id="13690"/>
    <lineage>
        <taxon>Bacteria</taxon>
        <taxon>Pseudomonadati</taxon>
        <taxon>Pseudomonadota</taxon>
        <taxon>Alphaproteobacteria</taxon>
        <taxon>Sphingomonadales</taxon>
        <taxon>Sphingomonadaceae</taxon>
        <taxon>Sphingobium</taxon>
    </lineage>
</organism>
<feature type="transmembrane region" description="Helical" evidence="6">
    <location>
        <begin position="62"/>
        <end position="81"/>
    </location>
</feature>
<evidence type="ECO:0000313" key="10">
    <source>
        <dbReference type="EMBL" id="AYO78058.1"/>
    </source>
</evidence>
<evidence type="ECO:0000256" key="5">
    <source>
        <dbReference type="ARBA" id="ARBA00023136"/>
    </source>
</evidence>
<keyword evidence="4 6" id="KW-1133">Transmembrane helix</keyword>
<dbReference type="EMBL" id="CP053021">
    <property type="protein sequence ID" value="QJR01304.1"/>
    <property type="molecule type" value="Genomic_DNA"/>
</dbReference>
<dbReference type="EMBL" id="CP060122">
    <property type="protein sequence ID" value="QNG44503.1"/>
    <property type="molecule type" value="Genomic_DNA"/>
</dbReference>
<evidence type="ECO:0000256" key="6">
    <source>
        <dbReference type="SAM" id="Phobius"/>
    </source>
</evidence>
<dbReference type="PANTHER" id="PTHR36506">
    <property type="entry name" value="PREFLAGELLIN PEPTIDASE"/>
    <property type="match status" value="1"/>
</dbReference>
<dbReference type="KEGG" id="sya:A6768_15175"/>
<reference evidence="11 18" key="1">
    <citation type="submission" date="2014-03" db="EMBL/GenBank/DDBJ databases">
        <title>Genome sequence of Sphingobium yanoikuyae B1.</title>
        <authorList>
            <person name="Gan H.M."/>
            <person name="Gan H.Y."/>
            <person name="Savka M.A."/>
        </authorList>
    </citation>
    <scope>NUCLEOTIDE SEQUENCE [LARGE SCALE GENOMIC DNA]</scope>
    <source>
        <strain evidence="11 18">B1</strain>
    </source>
</reference>
<dbReference type="AlphaFoldDB" id="A0A085K2U7"/>
<dbReference type="EMBL" id="CP023741">
    <property type="protein sequence ID" value="ATI81196.1"/>
    <property type="molecule type" value="Genomic_DNA"/>
</dbReference>
<reference evidence="10 22" key="6">
    <citation type="submission" date="2018-10" db="EMBL/GenBank/DDBJ databases">
        <title>Characterization and genome analysis of a novel bacterium Sphingobium yanoikuyae SJTF8 capable of degrading PAHs.</title>
        <authorList>
            <person name="Yin C."/>
            <person name="Xiong W."/>
            <person name="Liang R."/>
        </authorList>
    </citation>
    <scope>NUCLEOTIDE SEQUENCE [LARGE SCALE GENOMIC DNA]</scope>
    <source>
        <strain evidence="10 22">SJTF8</strain>
    </source>
</reference>
<dbReference type="GO" id="GO:0004190">
    <property type="term" value="F:aspartic-type endopeptidase activity"/>
    <property type="evidence" value="ECO:0007669"/>
    <property type="project" value="UniProtKB-EC"/>
</dbReference>
<dbReference type="EMBL" id="JAOCKX010000011">
    <property type="protein sequence ID" value="MDH2131466.1"/>
    <property type="molecule type" value="Genomic_DNA"/>
</dbReference>
<dbReference type="Proteomes" id="UP000037029">
    <property type="component" value="Chromosome"/>
</dbReference>
<comment type="subcellular location">
    <subcellularLocation>
        <location evidence="1">Cell membrane</location>
        <topology evidence="1">Multi-pass membrane protein</topology>
    </subcellularLocation>
</comment>
<name>A0A085K2U7_SPHYA</name>
<dbReference type="eggNOG" id="COG4960">
    <property type="taxonomic scope" value="Bacteria"/>
</dbReference>
<feature type="transmembrane region" description="Helical" evidence="6">
    <location>
        <begin position="101"/>
        <end position="122"/>
    </location>
</feature>
<keyword evidence="3 6" id="KW-0812">Transmembrane</keyword>
<protein>
    <submittedName>
        <fullName evidence="11">Flp pilus assembly protein, protease CpaA</fullName>
    </submittedName>
    <submittedName>
        <fullName evidence="8 12">Peptidase</fullName>
        <ecNumber evidence="12">3.4.23.43</ecNumber>
    </submittedName>
</protein>
<reference evidence="15 25" key="8">
    <citation type="submission" date="2020-04" db="EMBL/GenBank/DDBJ databases">
        <title>The Whole Genome Analysis of High salt-tolerant Sphingobium yanoikuyae YC-XJ2 with Aryl organophosphorus flame retardants (aryl-OPFRs)-degrading capacity and characteristics of Related phosphotriesterase.</title>
        <authorList>
            <person name="Li X."/>
        </authorList>
    </citation>
    <scope>NUCLEOTIDE SEQUENCE [LARGE SCALE GENOMIC DNA]</scope>
    <source>
        <strain evidence="15 25">YC-XJ2</strain>
    </source>
</reference>
<evidence type="ECO:0000313" key="17">
    <source>
        <dbReference type="EMBL" id="RSU57458.1"/>
    </source>
</evidence>
<dbReference type="Proteomes" id="UP000287401">
    <property type="component" value="Unassembled WGS sequence"/>
</dbReference>
<dbReference type="STRING" id="13690.AX777_02120"/>
<dbReference type="Proteomes" id="UP000515377">
    <property type="component" value="Chromosome"/>
</dbReference>
<evidence type="ECO:0000313" key="13">
    <source>
        <dbReference type="EMBL" id="OAH35240.1"/>
    </source>
</evidence>
<keyword evidence="12" id="KW-0378">Hydrolase</keyword>
<evidence type="ECO:0000313" key="8">
    <source>
        <dbReference type="EMBL" id="ATI81196.1"/>
    </source>
</evidence>
<dbReference type="InterPro" id="IPR052218">
    <property type="entry name" value="Preflagellin_Peptidase"/>
</dbReference>
<evidence type="ECO:0000259" key="7">
    <source>
        <dbReference type="Pfam" id="PF01478"/>
    </source>
</evidence>
<reference evidence="8 21" key="4">
    <citation type="submission" date="2017-10" db="EMBL/GenBank/DDBJ databases">
        <title>Sphingobium yanoikuyae S72.</title>
        <authorList>
            <person name="Sanchez E."/>
            <person name="Bustos P."/>
            <person name="Mendoza P."/>
            <person name="Guo X."/>
            <person name="Mendoza A."/>
        </authorList>
    </citation>
    <scope>NUCLEOTIDE SEQUENCE [LARGE SCALE GENOMIC DNA]</scope>
    <source>
        <strain evidence="8 21">S72</strain>
    </source>
</reference>
<evidence type="ECO:0000256" key="2">
    <source>
        <dbReference type="ARBA" id="ARBA00022475"/>
    </source>
</evidence>
<evidence type="ECO:0000313" key="16">
    <source>
        <dbReference type="EMBL" id="QNG44503.1"/>
    </source>
</evidence>
<dbReference type="EMBL" id="JGVR01000003">
    <property type="protein sequence ID" value="KEZ20786.1"/>
    <property type="molecule type" value="Genomic_DNA"/>
</dbReference>
<evidence type="ECO:0000313" key="23">
    <source>
        <dbReference type="Proteomes" id="UP000287401"/>
    </source>
</evidence>
<evidence type="ECO:0000313" key="24">
    <source>
        <dbReference type="Proteomes" id="UP000464086"/>
    </source>
</evidence>
<evidence type="ECO:0000313" key="20">
    <source>
        <dbReference type="Proteomes" id="UP000077262"/>
    </source>
</evidence>
<dbReference type="Proteomes" id="UP000464086">
    <property type="component" value="Chromosome"/>
</dbReference>
<proteinExistence type="predicted"/>
<evidence type="ECO:0000313" key="18">
    <source>
        <dbReference type="Proteomes" id="UP000028534"/>
    </source>
</evidence>
<dbReference type="Proteomes" id="UP000219422">
    <property type="component" value="Chromosome"/>
</dbReference>
<reference evidence="9 19" key="3">
    <citation type="submission" date="2017-04" db="EMBL/GenBank/DDBJ databases">
        <title>Characterization, genome and methylation analysis of a phthalic acid esters degrading strain Sphingobium yanoikuyae SHJ.</title>
        <authorList>
            <person name="Feng L."/>
        </authorList>
    </citation>
    <scope>NUCLEOTIDE SEQUENCE [LARGE SCALE GENOMIC DNA]</scope>
    <source>
        <strain evidence="9 19">SHJ</strain>
    </source>
</reference>
<dbReference type="Proteomes" id="UP000280708">
    <property type="component" value="Chromosome"/>
</dbReference>
<evidence type="ECO:0000313" key="25">
    <source>
        <dbReference type="Proteomes" id="UP000502611"/>
    </source>
</evidence>
<sequence length="157" mass="16972">MLGEYFRLALIAALGILLIAAAITDLRARIISNRLNLGVAALAPLWWIACGLPLWPGMAVQLLVGLLVFVLFAALFAFGMMGGGDVKLLGALALWFPWQAVLTLLTLMAILGGAVTIVTVIHHRLRRKQGQPEIPYGVAISIAALWLLGERYLNQFA</sequence>
<dbReference type="EC" id="3.4.23.43" evidence="12"/>
<feature type="transmembrane region" description="Helical" evidence="6">
    <location>
        <begin position="38"/>
        <end position="55"/>
    </location>
</feature>
<reference evidence="16 26" key="9">
    <citation type="submission" date="2020-07" db="EMBL/GenBank/DDBJ databases">
        <title>Whole genome sequence of Sphingobium yanoikuyae A3.</title>
        <authorList>
            <person name="Han S.-S."/>
        </authorList>
    </citation>
    <scope>NUCLEOTIDE SEQUENCE [LARGE SCALE GENOMIC DNA]</scope>
    <source>
        <strain evidence="16 26">A3</strain>
    </source>
</reference>
<keyword evidence="11" id="KW-0645">Protease</keyword>
<keyword evidence="2" id="KW-1003">Cell membrane</keyword>
<dbReference type="Proteomes" id="UP001162318">
    <property type="component" value="Unassembled WGS sequence"/>
</dbReference>
<evidence type="ECO:0000313" key="15">
    <source>
        <dbReference type="EMBL" id="QJR01304.1"/>
    </source>
</evidence>
<reference evidence="14 24" key="7">
    <citation type="submission" date="2019-12" db="EMBL/GenBank/DDBJ databases">
        <title>Functional and genomic insights into the Sphingobium yanoikuyae YC-JY1, a bacterium efficiently degrading bisphenol A.</title>
        <authorList>
            <person name="Jia Y."/>
            <person name="Li X."/>
            <person name="Wang J."/>
            <person name="Eltoukhy A."/>
            <person name="Lamraoui I."/>
            <person name="Yan Y."/>
        </authorList>
    </citation>
    <scope>NUCLEOTIDE SEQUENCE [LARGE SCALE GENOMIC DNA]</scope>
    <source>
        <strain evidence="14 24">YC-JY1</strain>
    </source>
</reference>
<feature type="domain" description="Prepilin type IV endopeptidase peptidase" evidence="7">
    <location>
        <begin position="13"/>
        <end position="117"/>
    </location>
</feature>
<dbReference type="Pfam" id="PF01478">
    <property type="entry name" value="Peptidase_A24"/>
    <property type="match status" value="1"/>
</dbReference>
<dbReference type="EMBL" id="CP033230">
    <property type="protein sequence ID" value="AYO78058.1"/>
    <property type="molecule type" value="Genomic_DNA"/>
</dbReference>
<evidence type="ECO:0000313" key="11">
    <source>
        <dbReference type="EMBL" id="KEZ20786.1"/>
    </source>
</evidence>
<evidence type="ECO:0000256" key="1">
    <source>
        <dbReference type="ARBA" id="ARBA00004651"/>
    </source>
</evidence>
<dbReference type="GO" id="GO:0005886">
    <property type="term" value="C:plasma membrane"/>
    <property type="evidence" value="ECO:0007669"/>
    <property type="project" value="UniProtKB-SubCell"/>
</dbReference>
<evidence type="ECO:0000256" key="3">
    <source>
        <dbReference type="ARBA" id="ARBA00022692"/>
    </source>
</evidence>
<evidence type="ECO:0000313" key="22">
    <source>
        <dbReference type="Proteomes" id="UP000280708"/>
    </source>
</evidence>
<dbReference type="EMBL" id="LSTR01000101">
    <property type="protein sequence ID" value="OAH35240.1"/>
    <property type="molecule type" value="Genomic_DNA"/>
</dbReference>
<evidence type="ECO:0000313" key="12">
    <source>
        <dbReference type="EMBL" id="MDH2131466.1"/>
    </source>
</evidence>
<dbReference type="EMBL" id="QRAL01000008">
    <property type="protein sequence ID" value="RSU57458.1"/>
    <property type="molecule type" value="Genomic_DNA"/>
</dbReference>
<gene>
    <name evidence="8" type="ORF">A6768_15175</name>
    <name evidence="13" type="ORF">AX777_02120</name>
    <name evidence="9" type="ORF">BV87_21235</name>
    <name evidence="11" type="ORF">CP98_00827</name>
    <name evidence="17" type="ORF">DAH51_09255</name>
    <name evidence="10" type="ORF">EBF16_14935</name>
    <name evidence="14" type="ORF">GS397_14085</name>
    <name evidence="16" type="ORF">H3V42_21960</name>
    <name evidence="15" type="ORF">HH800_03245</name>
    <name evidence="12" type="ORF">N5J77_10060</name>
</gene>
<dbReference type="PANTHER" id="PTHR36506:SF1">
    <property type="entry name" value="PREFLAGELLIN PEPTIDASE"/>
    <property type="match status" value="1"/>
</dbReference>
<dbReference type="RefSeq" id="WP_010336255.1">
    <property type="nucleotide sequence ID" value="NZ_CAIGKD010000007.1"/>
</dbReference>
<dbReference type="GO" id="GO:0006508">
    <property type="term" value="P:proteolysis"/>
    <property type="evidence" value="ECO:0007669"/>
    <property type="project" value="UniProtKB-KW"/>
</dbReference>
<evidence type="ECO:0000313" key="14">
    <source>
        <dbReference type="EMBL" id="QHD68059.1"/>
    </source>
</evidence>
<keyword evidence="5 6" id="KW-0472">Membrane</keyword>
<dbReference type="GeneID" id="57778179"/>
<reference evidence="17 23" key="5">
    <citation type="submission" date="2018-07" db="EMBL/GenBank/DDBJ databases">
        <title>Genomic and Epidemiologic Investigation of an Indolent Hospital Outbreak.</title>
        <authorList>
            <person name="Johnson R.C."/>
            <person name="Deming C."/>
            <person name="Conlan S."/>
            <person name="Zellmer C.J."/>
            <person name="Michelin A.V."/>
            <person name="Lee-Lin S."/>
            <person name="Thomas P.J."/>
            <person name="Park M."/>
            <person name="Weingarten R.A."/>
            <person name="Less J."/>
            <person name="Dekker J.P."/>
            <person name="Frank K.M."/>
            <person name="Musser K.A."/>
            <person name="Mcquiston J.R."/>
            <person name="Henderson D.K."/>
            <person name="Lau A.F."/>
            <person name="Palmore T.N."/>
            <person name="Segre J.A."/>
        </authorList>
    </citation>
    <scope>NUCLEOTIDE SEQUENCE [LARGE SCALE GENOMIC DNA]</scope>
    <source>
        <strain evidence="17 23">SK-NIH.Env6_1116</strain>
    </source>
</reference>
<dbReference type="OrthoDB" id="5329005at2"/>
<dbReference type="PATRIC" id="fig|13690.10.peg.855"/>
<evidence type="ECO:0000313" key="27">
    <source>
        <dbReference type="Proteomes" id="UP001162318"/>
    </source>
</evidence>
<dbReference type="Proteomes" id="UP000077262">
    <property type="component" value="Unassembled WGS sequence"/>
</dbReference>
<dbReference type="Proteomes" id="UP000502611">
    <property type="component" value="Chromosome"/>
</dbReference>
<dbReference type="Gene3D" id="1.20.120.1220">
    <property type="match status" value="1"/>
</dbReference>
<dbReference type="InterPro" id="IPR000045">
    <property type="entry name" value="Prepilin_IV_endopep_pep"/>
</dbReference>
<evidence type="ECO:0000313" key="26">
    <source>
        <dbReference type="Proteomes" id="UP000515377"/>
    </source>
</evidence>
<accession>A0A085K2U7</accession>
<dbReference type="EMBL" id="CP047218">
    <property type="protein sequence ID" value="QHD68059.1"/>
    <property type="molecule type" value="Genomic_DNA"/>
</dbReference>
<reference evidence="12" key="10">
    <citation type="submission" date="2022-09" db="EMBL/GenBank/DDBJ databases">
        <title>Intensive care unit water sources are persistently colonized with multi-drug resistant bacteria and are the site of extensive horizontal gene transfer of antibiotic resistance genes.</title>
        <authorList>
            <person name="Diorio-Toth L."/>
        </authorList>
    </citation>
    <scope>NUCLEOTIDE SEQUENCE</scope>
    <source>
        <strain evidence="12">GD03659</strain>
    </source>
</reference>